<dbReference type="EMBL" id="CP040626">
    <property type="protein sequence ID" value="QMW89750.1"/>
    <property type="molecule type" value="Genomic_DNA"/>
</dbReference>
<name>A0AAP9UD48_CLOBU</name>
<evidence type="ECO:0000313" key="2">
    <source>
        <dbReference type="EMBL" id="QMW89750.1"/>
    </source>
</evidence>
<evidence type="ECO:0000313" key="3">
    <source>
        <dbReference type="Proteomes" id="UP000515243"/>
    </source>
</evidence>
<feature type="transmembrane region" description="Helical" evidence="1">
    <location>
        <begin position="26"/>
        <end position="48"/>
    </location>
</feature>
<feature type="transmembrane region" description="Helical" evidence="1">
    <location>
        <begin position="178"/>
        <end position="199"/>
    </location>
</feature>
<evidence type="ECO:0008006" key="4">
    <source>
        <dbReference type="Google" id="ProtNLM"/>
    </source>
</evidence>
<feature type="transmembrane region" description="Helical" evidence="1">
    <location>
        <begin position="116"/>
        <end position="140"/>
    </location>
</feature>
<keyword evidence="1" id="KW-0812">Transmembrane</keyword>
<sequence length="208" mass="23815">MNILEIFKAPFNGRLINNKLEIKQSLIINLILSCIISLVFIICSKTLVNDLYRSFGMGSIFSYIGMDDIISQLVLRMFILFTFNFLAIPMVFSGIIFLVGKFIFKNNLNYKEYLSVCTYSNILPVSIMLIGCLFSLFSIILSVITFMVQVVVLIILTYEGFSEIICGKKSKLMYTISLTYIINSVLFSGINYFIIMSVLETRMNNLFY</sequence>
<gene>
    <name evidence="2" type="ORF">FF104_01980</name>
</gene>
<dbReference type="Proteomes" id="UP000515243">
    <property type="component" value="Chromosome 1"/>
</dbReference>
<feature type="transmembrane region" description="Helical" evidence="1">
    <location>
        <begin position="146"/>
        <end position="166"/>
    </location>
</feature>
<feature type="transmembrane region" description="Helical" evidence="1">
    <location>
        <begin position="85"/>
        <end position="104"/>
    </location>
</feature>
<evidence type="ECO:0000256" key="1">
    <source>
        <dbReference type="SAM" id="Phobius"/>
    </source>
</evidence>
<keyword evidence="1" id="KW-1133">Transmembrane helix</keyword>
<dbReference type="AlphaFoldDB" id="A0AAP9UD48"/>
<reference evidence="2 3" key="1">
    <citation type="submission" date="2019-05" db="EMBL/GenBank/DDBJ databases">
        <authorList>
            <person name="Schori C."/>
            <person name="Ahrens C."/>
        </authorList>
    </citation>
    <scope>NUCLEOTIDE SEQUENCE [LARGE SCALE GENOMIC DNA]</scope>
    <source>
        <strain evidence="2 3">DSM 10702</strain>
    </source>
</reference>
<proteinExistence type="predicted"/>
<organism evidence="2 3">
    <name type="scientific">Clostridium butyricum</name>
    <dbReference type="NCBI Taxonomy" id="1492"/>
    <lineage>
        <taxon>Bacteria</taxon>
        <taxon>Bacillati</taxon>
        <taxon>Bacillota</taxon>
        <taxon>Clostridia</taxon>
        <taxon>Eubacteriales</taxon>
        <taxon>Clostridiaceae</taxon>
        <taxon>Clostridium</taxon>
    </lineage>
</organism>
<keyword evidence="1" id="KW-0472">Membrane</keyword>
<dbReference type="GeneID" id="92942886"/>
<accession>A0AAP9UD48</accession>
<dbReference type="RefSeq" id="WP_035762000.1">
    <property type="nucleotide sequence ID" value="NZ_AP019716.1"/>
</dbReference>
<protein>
    <recommendedName>
        <fullName evidence="4">Yip1 domain-containing protein</fullName>
    </recommendedName>
</protein>